<evidence type="ECO:0000313" key="2">
    <source>
        <dbReference type="Proteomes" id="UP000031829"/>
    </source>
</evidence>
<proteinExistence type="predicted"/>
<sequence length="51" mass="6169">MSQEIELLNMGIHLCKEIRDLLEEREHRNLVFKQLVTKNDFSPLPLEYEKK</sequence>
<evidence type="ECO:0000313" key="1">
    <source>
        <dbReference type="EMBL" id="AJI20282.1"/>
    </source>
</evidence>
<dbReference type="AlphaFoldDB" id="A0A0B6AGW5"/>
<dbReference type="HOGENOM" id="CLU_3095621_0_0_9"/>
<gene>
    <name evidence="1" type="ORF">BG04_4093</name>
</gene>
<dbReference type="GeneID" id="93646164"/>
<dbReference type="Proteomes" id="UP000031829">
    <property type="component" value="Chromosome"/>
</dbReference>
<dbReference type="RefSeq" id="WP_155276309.1">
    <property type="nucleotide sequence ID" value="NZ_BCVB01000026.1"/>
</dbReference>
<name>A0A0B6AGW5_PRIM2</name>
<protein>
    <submittedName>
        <fullName evidence="1">Uncharacterized protein</fullName>
    </submittedName>
</protein>
<dbReference type="KEGG" id="bmeg:BG04_4093"/>
<dbReference type="EMBL" id="CP009920">
    <property type="protein sequence ID" value="AJI20282.1"/>
    <property type="molecule type" value="Genomic_DNA"/>
</dbReference>
<organism evidence="1 2">
    <name type="scientific">Priestia megaterium (strain ATCC 14581 / DSM 32 / CCUG 1817 / JCM 2506 / NBRC 15308 / NCIMB 9376 / NCTC 10342 / NRRL B-14308 / VKM B-512 / Ford 19)</name>
    <name type="common">Bacillus megaterium</name>
    <dbReference type="NCBI Taxonomy" id="1348623"/>
    <lineage>
        <taxon>Bacteria</taxon>
        <taxon>Bacillati</taxon>
        <taxon>Bacillota</taxon>
        <taxon>Bacilli</taxon>
        <taxon>Bacillales</taxon>
        <taxon>Bacillaceae</taxon>
        <taxon>Priestia</taxon>
    </lineage>
</organism>
<accession>A0A0B6AGW5</accession>
<reference evidence="1 2" key="1">
    <citation type="journal article" date="2015" name="Genome Announc.">
        <title>Complete genome sequences for 35 biothreat assay-relevant bacillus species.</title>
        <authorList>
            <person name="Johnson S.L."/>
            <person name="Daligault H.E."/>
            <person name="Davenport K.W."/>
            <person name="Jaissle J."/>
            <person name="Frey K.G."/>
            <person name="Ladner J.T."/>
            <person name="Broomall S.M."/>
            <person name="Bishop-Lilly K.A."/>
            <person name="Bruce D.C."/>
            <person name="Gibbons H.S."/>
            <person name="Coyne S.R."/>
            <person name="Lo C.C."/>
            <person name="Meincke L."/>
            <person name="Munk A.C."/>
            <person name="Koroleva G.I."/>
            <person name="Rosenzweig C.N."/>
            <person name="Palacios G.F."/>
            <person name="Redden C.L."/>
            <person name="Minogue T.D."/>
            <person name="Chain P.S."/>
        </authorList>
    </citation>
    <scope>NUCLEOTIDE SEQUENCE [LARGE SCALE GENOMIC DNA]</scope>
    <source>
        <strain evidence="2">ATCC 14581 / DSM 32 / JCM 2506 / NBRC 15308 / NCIMB 9376 / NCTC 10342 / NRRL B-14308 / VKM B-512</strain>
    </source>
</reference>